<evidence type="ECO:0000256" key="6">
    <source>
        <dbReference type="SAM" id="Phobius"/>
    </source>
</evidence>
<dbReference type="AlphaFoldDB" id="A0A1B4XXZ8"/>
<dbReference type="PANTHER" id="PTHR35007">
    <property type="entry name" value="INTEGRAL MEMBRANE PROTEIN-RELATED"/>
    <property type="match status" value="1"/>
</dbReference>
<keyword evidence="3 6" id="KW-0812">Transmembrane</keyword>
<proteinExistence type="predicted"/>
<organism evidence="8 9">
    <name type="scientific">Mycobacterium ulcerans subsp. shinshuense</name>
    <dbReference type="NCBI Taxonomy" id="1124626"/>
    <lineage>
        <taxon>Bacteria</taxon>
        <taxon>Bacillati</taxon>
        <taxon>Actinomycetota</taxon>
        <taxon>Actinomycetes</taxon>
        <taxon>Mycobacteriales</taxon>
        <taxon>Mycobacteriaceae</taxon>
        <taxon>Mycobacterium</taxon>
        <taxon>Mycobacterium ulcerans group</taxon>
    </lineage>
</organism>
<dbReference type="Pfam" id="PF00482">
    <property type="entry name" value="T2SSF"/>
    <property type="match status" value="1"/>
</dbReference>
<dbReference type="Proteomes" id="UP000218067">
    <property type="component" value="Chromosome"/>
</dbReference>
<evidence type="ECO:0000313" key="8">
    <source>
        <dbReference type="EMBL" id="BAV39681.1"/>
    </source>
</evidence>
<evidence type="ECO:0000256" key="4">
    <source>
        <dbReference type="ARBA" id="ARBA00022989"/>
    </source>
</evidence>
<dbReference type="GO" id="GO:0005886">
    <property type="term" value="C:plasma membrane"/>
    <property type="evidence" value="ECO:0007669"/>
    <property type="project" value="UniProtKB-SubCell"/>
</dbReference>
<accession>A0A1B4XXZ8</accession>
<dbReference type="InterPro" id="IPR018076">
    <property type="entry name" value="T2SS_GspF_dom"/>
</dbReference>
<keyword evidence="4 6" id="KW-1133">Transmembrane helix</keyword>
<evidence type="ECO:0000313" key="9">
    <source>
        <dbReference type="Proteomes" id="UP000218067"/>
    </source>
</evidence>
<sequence length="200" mass="19904">MSVAAILLAMALSVGGRRAVVRARPRTPSHPGALGVEQPTRPARGEDPLAFASCLDVFATCLASGMAVPAAAAATARSAPPGLARVLSRAAELLMLGADPSVAWSAPPELPLSSVDGHVDALLRLARRSACSGAALSDAVGELAAQSRHDATHAATAAAERAGVLIAGPLGLCFLPAFVCLGIVPVLAGLAAKVLDSGLL</sequence>
<feature type="transmembrane region" description="Helical" evidence="6">
    <location>
        <begin position="174"/>
        <end position="195"/>
    </location>
</feature>
<evidence type="ECO:0000256" key="5">
    <source>
        <dbReference type="ARBA" id="ARBA00023136"/>
    </source>
</evidence>
<keyword evidence="2" id="KW-1003">Cell membrane</keyword>
<comment type="subcellular location">
    <subcellularLocation>
        <location evidence="1">Cell membrane</location>
        <topology evidence="1">Multi-pass membrane protein</topology>
    </subcellularLocation>
</comment>
<feature type="domain" description="Type II secretion system protein GspF" evidence="7">
    <location>
        <begin position="55"/>
        <end position="180"/>
    </location>
</feature>
<keyword evidence="5 6" id="KW-0472">Membrane</keyword>
<evidence type="ECO:0000256" key="2">
    <source>
        <dbReference type="ARBA" id="ARBA00022475"/>
    </source>
</evidence>
<dbReference type="GeneID" id="93434968"/>
<reference evidence="8 9" key="1">
    <citation type="submission" date="2016-08" db="EMBL/GenBank/DDBJ databases">
        <title>Complete genome sequence of Mycobacterium shinshuense, a subspecies of M. ulcerans.</title>
        <authorList>
            <person name="Yoshida M."/>
            <person name="Ogura Y."/>
            <person name="Hayashi T."/>
            <person name="Hoshino Y."/>
        </authorList>
    </citation>
    <scope>NUCLEOTIDE SEQUENCE [LARGE SCALE GENOMIC DNA]</scope>
    <source>
        <strain evidence="9">ATCC 33728</strain>
    </source>
</reference>
<gene>
    <name evidence="8" type="ORF">SHTP_0290</name>
</gene>
<name>A0A1B4XXZ8_MYCUL</name>
<protein>
    <recommendedName>
        <fullName evidence="7">Type II secretion system protein GspF domain-containing protein</fullName>
    </recommendedName>
</protein>
<dbReference type="EMBL" id="AP017624">
    <property type="protein sequence ID" value="BAV39681.1"/>
    <property type="molecule type" value="Genomic_DNA"/>
</dbReference>
<evidence type="ECO:0000259" key="7">
    <source>
        <dbReference type="Pfam" id="PF00482"/>
    </source>
</evidence>
<dbReference type="RefSeq" id="WP_096369558.1">
    <property type="nucleotide sequence ID" value="NZ_AP017624.1"/>
</dbReference>
<evidence type="ECO:0000256" key="3">
    <source>
        <dbReference type="ARBA" id="ARBA00022692"/>
    </source>
</evidence>
<evidence type="ECO:0000256" key="1">
    <source>
        <dbReference type="ARBA" id="ARBA00004651"/>
    </source>
</evidence>
<dbReference type="PANTHER" id="PTHR35007:SF3">
    <property type="entry name" value="POSSIBLE CONSERVED ALANINE RICH MEMBRANE PROTEIN"/>
    <property type="match status" value="1"/>
</dbReference>